<feature type="domain" description="HTH cro/C1-type" evidence="2">
    <location>
        <begin position="258"/>
        <end position="305"/>
    </location>
</feature>
<evidence type="ECO:0000259" key="2">
    <source>
        <dbReference type="PROSITE" id="PS50943"/>
    </source>
</evidence>
<reference evidence="3 4" key="1">
    <citation type="submission" date="2020-02" db="EMBL/GenBank/DDBJ databases">
        <title>Streptomyces malaysiensis DSM14702 (JHCC583434, PFL_A843) Genome sequencing and assembly.</title>
        <authorList>
            <person name="Samborskyy M."/>
        </authorList>
    </citation>
    <scope>NUCLEOTIDE SEQUENCE [LARGE SCALE GENOMIC DNA]</scope>
    <source>
        <strain evidence="3 4">DSM 14702</strain>
    </source>
</reference>
<dbReference type="SUPFAM" id="SSF47413">
    <property type="entry name" value="lambda repressor-like DNA-binding domains"/>
    <property type="match status" value="1"/>
</dbReference>
<evidence type="ECO:0000313" key="4">
    <source>
        <dbReference type="Proteomes" id="UP000536624"/>
    </source>
</evidence>
<dbReference type="Pfam" id="PF17765">
    <property type="entry name" value="MLTR_LBD"/>
    <property type="match status" value="1"/>
</dbReference>
<dbReference type="SMART" id="SM00530">
    <property type="entry name" value="HTH_XRE"/>
    <property type="match status" value="1"/>
</dbReference>
<feature type="region of interest" description="Disordered" evidence="1">
    <location>
        <begin position="194"/>
        <end position="224"/>
    </location>
</feature>
<dbReference type="InterPro" id="IPR001387">
    <property type="entry name" value="Cro/C1-type_HTH"/>
</dbReference>
<feature type="region of interest" description="Disordered" evidence="1">
    <location>
        <begin position="69"/>
        <end position="88"/>
    </location>
</feature>
<dbReference type="PANTHER" id="PTHR35010:SF2">
    <property type="entry name" value="BLL4672 PROTEIN"/>
    <property type="match status" value="1"/>
</dbReference>
<dbReference type="Gene3D" id="1.10.260.40">
    <property type="entry name" value="lambda repressor-like DNA-binding domains"/>
    <property type="match status" value="1"/>
</dbReference>
<dbReference type="EMBL" id="JAALLH010000002">
    <property type="protein sequence ID" value="NIY69892.1"/>
    <property type="molecule type" value="Genomic_DNA"/>
</dbReference>
<evidence type="ECO:0000256" key="1">
    <source>
        <dbReference type="SAM" id="MobiDB-lite"/>
    </source>
</evidence>
<dbReference type="PROSITE" id="PS50943">
    <property type="entry name" value="HTH_CROC1"/>
    <property type="match status" value="1"/>
</dbReference>
<dbReference type="Proteomes" id="UP000536624">
    <property type="component" value="Unassembled WGS sequence"/>
</dbReference>
<evidence type="ECO:0000313" key="3">
    <source>
        <dbReference type="EMBL" id="NIY69892.1"/>
    </source>
</evidence>
<dbReference type="CDD" id="cd00093">
    <property type="entry name" value="HTH_XRE"/>
    <property type="match status" value="1"/>
</dbReference>
<proteinExistence type="predicted"/>
<dbReference type="PANTHER" id="PTHR35010">
    <property type="entry name" value="BLL4672 PROTEIN-RELATED"/>
    <property type="match status" value="1"/>
</dbReference>
<sequence length="512" mass="56265">MRIAVPVHKGQAADPQIEAVLAVQRQQLTLRLRLRGGVGAPQQTAGPALIVLGERPAAGDAVHQIGADLEEPARPGLDRGPPERDRRVPVDRPRLLVRHPAEGRRDIDHRMRPLHGPPQILLLAQIADRQLCAQRREGRTALLVAHQHPYLGTGRGLLQQPLGEPPPHLPGHTRHQNQRHERPPFFSFVARPQPVAVPAGPGETSPSRDSQTLDTGGGCGDHGNVHRTELADFLRRCRARLGPAEVGLTPGPRRRTPGLRREEVAQLAGMSPDYYTRLEQARGPRPSRQMLTALARALRLTDDERDYLFHLVGEEPPRNRGTSGHVRPGLLRVLDRLYDTPAQVITDWGEVLAQNAMAAALVGDITARPPGDRNIVRSFFTRRDDTPGIFPSEEIEEHARLHVATLRAVLAARPDDPGPASLVAELLAGSEEFAAMWADHEVAIRHSTVKRFTHPVVGTMELDCEVLLSSEHAQRLIVHTARPGSESAERLELLRVVGLQNLAPRDEESPAG</sequence>
<gene>
    <name evidence="3" type="ORF">SMALB_8023</name>
</gene>
<accession>A0A7X6B219</accession>
<comment type="caution">
    <text evidence="3">The sequence shown here is derived from an EMBL/GenBank/DDBJ whole genome shotgun (WGS) entry which is preliminary data.</text>
</comment>
<feature type="compositionally biased region" description="Polar residues" evidence="1">
    <location>
        <begin position="204"/>
        <end position="214"/>
    </location>
</feature>
<dbReference type="Pfam" id="PF13560">
    <property type="entry name" value="HTH_31"/>
    <property type="match status" value="1"/>
</dbReference>
<feature type="compositionally biased region" description="Basic and acidic residues" evidence="1">
    <location>
        <begin position="71"/>
        <end position="88"/>
    </location>
</feature>
<dbReference type="GO" id="GO:0003677">
    <property type="term" value="F:DNA binding"/>
    <property type="evidence" value="ECO:0007669"/>
    <property type="project" value="InterPro"/>
</dbReference>
<dbReference type="Gene3D" id="3.30.450.180">
    <property type="match status" value="1"/>
</dbReference>
<dbReference type="InterPro" id="IPR041413">
    <property type="entry name" value="MLTR_LBD"/>
</dbReference>
<protein>
    <recommendedName>
        <fullName evidence="2">HTH cro/C1-type domain-containing protein</fullName>
    </recommendedName>
</protein>
<organism evidence="3 4">
    <name type="scientific">Streptomyces malaysiensis</name>
    <dbReference type="NCBI Taxonomy" id="92644"/>
    <lineage>
        <taxon>Bacteria</taxon>
        <taxon>Bacillati</taxon>
        <taxon>Actinomycetota</taxon>
        <taxon>Actinomycetes</taxon>
        <taxon>Kitasatosporales</taxon>
        <taxon>Streptomycetaceae</taxon>
        <taxon>Streptomyces</taxon>
        <taxon>Streptomyces violaceusniger group</taxon>
    </lineage>
</organism>
<dbReference type="InterPro" id="IPR010982">
    <property type="entry name" value="Lambda_DNA-bd_dom_sf"/>
</dbReference>
<feature type="region of interest" description="Disordered" evidence="1">
    <location>
        <begin position="154"/>
        <end position="179"/>
    </location>
</feature>
<name>A0A7X6B219_STRMQ</name>
<dbReference type="AlphaFoldDB" id="A0A7X6B219"/>